<gene>
    <name evidence="2" type="ORF">N7496_010339</name>
</gene>
<comment type="caution">
    <text evidence="2">The sequence shown here is derived from an EMBL/GenBank/DDBJ whole genome shotgun (WGS) entry which is preliminary data.</text>
</comment>
<reference evidence="2" key="1">
    <citation type="submission" date="2022-11" db="EMBL/GenBank/DDBJ databases">
        <authorList>
            <person name="Petersen C."/>
        </authorList>
    </citation>
    <scope>NUCLEOTIDE SEQUENCE</scope>
    <source>
        <strain evidence="2">IBT 29864</strain>
    </source>
</reference>
<evidence type="ECO:0000313" key="3">
    <source>
        <dbReference type="Proteomes" id="UP001147782"/>
    </source>
</evidence>
<name>A0A9W9RR41_9EURO</name>
<feature type="region of interest" description="Disordered" evidence="1">
    <location>
        <begin position="127"/>
        <end position="147"/>
    </location>
</feature>
<protein>
    <submittedName>
        <fullName evidence="2">Uncharacterized protein</fullName>
    </submittedName>
</protein>
<organism evidence="2 3">
    <name type="scientific">Penicillium cataractarum</name>
    <dbReference type="NCBI Taxonomy" id="2100454"/>
    <lineage>
        <taxon>Eukaryota</taxon>
        <taxon>Fungi</taxon>
        <taxon>Dikarya</taxon>
        <taxon>Ascomycota</taxon>
        <taxon>Pezizomycotina</taxon>
        <taxon>Eurotiomycetes</taxon>
        <taxon>Eurotiomycetidae</taxon>
        <taxon>Eurotiales</taxon>
        <taxon>Aspergillaceae</taxon>
        <taxon>Penicillium</taxon>
    </lineage>
</organism>
<keyword evidence="3" id="KW-1185">Reference proteome</keyword>
<proteinExistence type="predicted"/>
<dbReference type="EMBL" id="JAPZBS010000008">
    <property type="protein sequence ID" value="KAJ5364626.1"/>
    <property type="molecule type" value="Genomic_DNA"/>
</dbReference>
<evidence type="ECO:0000313" key="2">
    <source>
        <dbReference type="EMBL" id="KAJ5364626.1"/>
    </source>
</evidence>
<dbReference type="RefSeq" id="XP_056552252.1">
    <property type="nucleotide sequence ID" value="XM_056703252.1"/>
</dbReference>
<accession>A0A9W9RR41</accession>
<sequence length="190" mass="20284">MSSSNNMTPTPENGYPQNKKQTYSEWAKGAYNDQYEKWMPWIEDQYLKWFGRGDNKASYATKGKLLSTVGNTQAKAKTISIDTLAKTKVTGIDQVDKIQDDTANLVGNQIGDKGLLKPVGQFASKEGVNRAERNGKDESGSYMGPVAGLFDKGKEGASSAGSGLARGAESVQNAIGNIPGAKSVLPGNSK</sequence>
<feature type="compositionally biased region" description="Basic and acidic residues" evidence="1">
    <location>
        <begin position="127"/>
        <end position="139"/>
    </location>
</feature>
<dbReference type="Proteomes" id="UP001147782">
    <property type="component" value="Unassembled WGS sequence"/>
</dbReference>
<dbReference type="GeneID" id="81442431"/>
<evidence type="ECO:0000256" key="1">
    <source>
        <dbReference type="SAM" id="MobiDB-lite"/>
    </source>
</evidence>
<dbReference type="AlphaFoldDB" id="A0A9W9RR41"/>
<feature type="region of interest" description="Disordered" evidence="1">
    <location>
        <begin position="1"/>
        <end position="21"/>
    </location>
</feature>
<reference evidence="2" key="2">
    <citation type="journal article" date="2023" name="IMA Fungus">
        <title>Comparative genomic study of the Penicillium genus elucidates a diverse pangenome and 15 lateral gene transfer events.</title>
        <authorList>
            <person name="Petersen C."/>
            <person name="Sorensen T."/>
            <person name="Nielsen M.R."/>
            <person name="Sondergaard T.E."/>
            <person name="Sorensen J.L."/>
            <person name="Fitzpatrick D.A."/>
            <person name="Frisvad J.C."/>
            <person name="Nielsen K.L."/>
        </authorList>
    </citation>
    <scope>NUCLEOTIDE SEQUENCE</scope>
    <source>
        <strain evidence="2">IBT 29864</strain>
    </source>
</reference>
<dbReference type="OrthoDB" id="3001700at2759"/>